<organism evidence="1 2">
    <name type="scientific">Acinetobacter ursingii</name>
    <dbReference type="NCBI Taxonomy" id="108980"/>
    <lineage>
        <taxon>Bacteria</taxon>
        <taxon>Pseudomonadati</taxon>
        <taxon>Pseudomonadota</taxon>
        <taxon>Gammaproteobacteria</taxon>
        <taxon>Moraxellales</taxon>
        <taxon>Moraxellaceae</taxon>
        <taxon>Acinetobacter</taxon>
    </lineage>
</organism>
<dbReference type="AlphaFoldDB" id="A0AA46P672"/>
<gene>
    <name evidence="1" type="ORF">LSO58_18720</name>
</gene>
<name>A0AA46P672_9GAMM</name>
<keyword evidence="1" id="KW-0614">Plasmid</keyword>
<protein>
    <submittedName>
        <fullName evidence="1">DUF1456 domain-containing protein</fullName>
    </submittedName>
</protein>
<geneLocation type="plasmid" evidence="1 2">
    <name>pRIVM_C010761_3</name>
</geneLocation>
<dbReference type="Proteomes" id="UP001164081">
    <property type="component" value="Plasmid pRIVM_C010761_3"/>
</dbReference>
<dbReference type="EMBL" id="CP089047">
    <property type="protein sequence ID" value="UYF77374.1"/>
    <property type="molecule type" value="Genomic_DNA"/>
</dbReference>
<accession>A0AA46P672</accession>
<evidence type="ECO:0000313" key="1">
    <source>
        <dbReference type="EMBL" id="UYF77374.1"/>
    </source>
</evidence>
<proteinExistence type="predicted"/>
<sequence length="103" mass="12118">MSTQSRDITFNHIFKHLLDLTQLNEDPDTLIQLFNEQGLTIDVQRIEAWTKDYSDPSARRMPKMMFCGFMNILMNIKNEAQLKEINLFDLRGILEDIREAEVV</sequence>
<evidence type="ECO:0000313" key="2">
    <source>
        <dbReference type="Proteomes" id="UP001164081"/>
    </source>
</evidence>
<dbReference type="RefSeq" id="WP_263503939.1">
    <property type="nucleotide sequence ID" value="NZ_CP089047.1"/>
</dbReference>
<reference evidence="1" key="1">
    <citation type="journal article" date="2022" name="J Glob Antimicrob Resist">
        <title>Comparative analysis of IMP-4- and OXA-58-containing plasmids of three carbapenemase-producing Acinetobacter ursingii strains in the Netherlands.</title>
        <authorList>
            <person name="Hendrickx A.P.A."/>
            <person name="Schade R.P."/>
            <person name="Landman F."/>
            <person name="Bosch T."/>
            <person name="Schouls L.M."/>
            <person name="van Dijk K."/>
        </authorList>
    </citation>
    <scope>NUCLEOTIDE SEQUENCE</scope>
    <source>
        <strain evidence="1">RIVM_C010761</strain>
    </source>
</reference>